<evidence type="ECO:0000313" key="8">
    <source>
        <dbReference type="Proteomes" id="UP000004594"/>
    </source>
</evidence>
<feature type="coiled-coil region" evidence="5">
    <location>
        <begin position="778"/>
        <end position="831"/>
    </location>
</feature>
<organism evidence="7 8">
    <name type="scientific">Dialister micraerophilus UPII 345-E</name>
    <dbReference type="NCBI Taxonomy" id="910314"/>
    <lineage>
        <taxon>Bacteria</taxon>
        <taxon>Bacillati</taxon>
        <taxon>Bacillota</taxon>
        <taxon>Negativicutes</taxon>
        <taxon>Veillonellales</taxon>
        <taxon>Veillonellaceae</taxon>
        <taxon>Dialister</taxon>
    </lineage>
</organism>
<protein>
    <recommendedName>
        <fullName evidence="6">NlpC/P60 domain-containing protein</fullName>
    </recommendedName>
</protein>
<dbReference type="InterPro" id="IPR000064">
    <property type="entry name" value="NLP_P60_dom"/>
</dbReference>
<keyword evidence="5" id="KW-0175">Coiled coil</keyword>
<dbReference type="eggNOG" id="COG3941">
    <property type="taxonomic scope" value="Bacteria"/>
</dbReference>
<proteinExistence type="inferred from homology"/>
<evidence type="ECO:0000256" key="5">
    <source>
        <dbReference type="SAM" id="Coils"/>
    </source>
</evidence>
<dbReference type="eggNOG" id="COG4805">
    <property type="taxonomic scope" value="Bacteria"/>
</dbReference>
<comment type="caution">
    <text evidence="7">The sequence shown here is derived from an EMBL/GenBank/DDBJ whole genome shotgun (WGS) entry which is preliminary data.</text>
</comment>
<dbReference type="EMBL" id="AENT01000012">
    <property type="protein sequence ID" value="EFR43052.1"/>
    <property type="molecule type" value="Genomic_DNA"/>
</dbReference>
<evidence type="ECO:0000313" key="7">
    <source>
        <dbReference type="EMBL" id="EFR43052.1"/>
    </source>
</evidence>
<reference evidence="7 8" key="1">
    <citation type="submission" date="2010-11" db="EMBL/GenBank/DDBJ databases">
        <authorList>
            <person name="Durkin A.S."/>
            <person name="Madupu R."/>
            <person name="Torralba M."/>
            <person name="Gillis M."/>
            <person name="Methe B."/>
            <person name="Sutton G."/>
            <person name="Nelson K.E."/>
        </authorList>
    </citation>
    <scope>NUCLEOTIDE SEQUENCE [LARGE SCALE GENOMIC DNA]</scope>
    <source>
        <strain evidence="7 8">UPII 345-E</strain>
    </source>
</reference>
<evidence type="ECO:0000259" key="6">
    <source>
        <dbReference type="PROSITE" id="PS51935"/>
    </source>
</evidence>
<dbReference type="InterPro" id="IPR038765">
    <property type="entry name" value="Papain-like_cys_pep_sf"/>
</dbReference>
<keyword evidence="2" id="KW-0645">Protease</keyword>
<dbReference type="SUPFAM" id="SSF54001">
    <property type="entry name" value="Cysteine proteinases"/>
    <property type="match status" value="1"/>
</dbReference>
<dbReference type="GO" id="GO:0006508">
    <property type="term" value="P:proteolysis"/>
    <property type="evidence" value="ECO:0007669"/>
    <property type="project" value="UniProtKB-KW"/>
</dbReference>
<dbReference type="GO" id="GO:0008234">
    <property type="term" value="F:cysteine-type peptidase activity"/>
    <property type="evidence" value="ECO:0007669"/>
    <property type="project" value="UniProtKB-KW"/>
</dbReference>
<comment type="similarity">
    <text evidence="1">Belongs to the peptidase C40 family.</text>
</comment>
<feature type="coiled-coil region" evidence="5">
    <location>
        <begin position="857"/>
        <end position="903"/>
    </location>
</feature>
<accession>E4L8A4</accession>
<dbReference type="eggNOG" id="COG1538">
    <property type="taxonomic scope" value="Bacteria"/>
</dbReference>
<evidence type="ECO:0000256" key="4">
    <source>
        <dbReference type="ARBA" id="ARBA00022807"/>
    </source>
</evidence>
<sequence length="1323" mass="143009">MTKISELLVKIGADAGGLHKELGKIQPEMKKAFGAEPITEMQNALTGTAGTLETLITKFGGIVTMTAGGFGLFSLVESAAKAGEATYQLSQRLGVTTAEAGKFSKILKFTGTDVDTASTAFMRLDKTLMSGGQASKNIKAMLNAVGVSITDQSGKLLPLNQQLEQLAQGYQKATKAGYGQEFLMQTLGSRGLSMAKTLADYNNAVKNVSKVQGIGLNPKEMHELNNELKIVQMQFGQLGNVGGMALAPIAKELIPPILKGLGTTAGYIAKNRRELTAIIKLIAILTASIKTAALAKKLFAAAKSFTPTKEVAAEVALTKSQERSITRRLKMIERQAVAEERAYLKTLKAAKLSDDAKNASFTEYCIKRNAKLDETLAREEARMRTHYQKANLEKAQAELNEVRTIGVTEKAASKKTATIITNASREMQAQGIVNTTVKQGSVEMIGLGTKSVETGIQIMSMTRGAVSGLGLMKNMVLSLTGGWIGLALAIGAATWQLYSYLKADEAESMSKDTKSVMIGKQKYYYSKRNDQWMNIDEYGHRKYVMNGDSRIPEIQKAWEKEHGSLEKYKNGGAANLDAQLEQNSKELEELKRQLKDTTAELGNVGGGIASGSAASVEIPKQTYQIERPIGENVVDYANSFADGLQWIGPFTSDASVQCASFVSELYKANGILGLWSANVDDLANQFGSAYHEVGSLGELKSQIKEGDMIKWDAHTGIYVGNGMYRARNSSGGVHTGTLEEGEQWFGRVQGYGSISEYTGGRTATFTTDDAGRAEQERLRKLNEAKDQAIRIFAEMSKEIESEQTTAYSKGMSEIAENVRNKSNEINKLENAGIPTESIKLLKDKLTEYENVMKAKVVKAWQENMSKMTAETKKANAEMSGDFKALADVEYETAKQALDKEREERFKQVAKNKNDKEAMNAVNEWYTEQEKKLAEKRTEAYRESYKKQLEFFIKNQDFMKLKQTLNEGGQNQLDFDGRAKALEKYKDLWNSSHISMGEELVKFTETTQSAFKDMLTGVLDGTKDFGDAFMDMVTNIGQGVLEQLTQNLSSRITQRLLGGAFENVLGGQNGEGNNVGFGGLGLSMFGGLNGVGQGGLMQNSANLLSRFNEEIKLSGTAIGLFGGGLDKSTMLNTGFNLIQSTINTATKPAEIGATTGATGALATMTASATAASHALSTIAVSGASGGGGGLFGGVLGIGRALLGFSTGGAVCGIGNSTSDDIPAMLSNGEYVLNAAAVQRIGIPLLDAMNSGKRLRFARGGAVNVNHVTNSEVTSAESKQVNVSFNVRCVDSKDFMRFLREGGARAVKQVLFEDNRNFNNESELW</sequence>
<name>E4L8A4_9FIRM</name>
<dbReference type="Gene3D" id="3.90.1720.10">
    <property type="entry name" value="endopeptidase domain like (from Nostoc punctiforme)"/>
    <property type="match status" value="1"/>
</dbReference>
<evidence type="ECO:0000256" key="3">
    <source>
        <dbReference type="ARBA" id="ARBA00022801"/>
    </source>
</evidence>
<dbReference type="PROSITE" id="PS51935">
    <property type="entry name" value="NLPC_P60"/>
    <property type="match status" value="1"/>
</dbReference>
<keyword evidence="4" id="KW-0788">Thiol protease</keyword>
<feature type="coiled-coil region" evidence="5">
    <location>
        <begin position="573"/>
        <end position="600"/>
    </location>
</feature>
<evidence type="ECO:0000256" key="1">
    <source>
        <dbReference type="ARBA" id="ARBA00007074"/>
    </source>
</evidence>
<gene>
    <name evidence="7" type="ORF">HMPREF9220_1087</name>
</gene>
<keyword evidence="3" id="KW-0378">Hydrolase</keyword>
<feature type="domain" description="NlpC/P60" evidence="6">
    <location>
        <begin position="627"/>
        <end position="755"/>
    </location>
</feature>
<dbReference type="Proteomes" id="UP000004594">
    <property type="component" value="Unassembled WGS sequence"/>
</dbReference>
<dbReference type="OrthoDB" id="1698671at2"/>
<dbReference type="RefSeq" id="WP_007554462.1">
    <property type="nucleotide sequence ID" value="NZ_AENT01000012.1"/>
</dbReference>
<evidence type="ECO:0000256" key="2">
    <source>
        <dbReference type="ARBA" id="ARBA00022670"/>
    </source>
</evidence>